<dbReference type="Gene3D" id="2.130.10.10">
    <property type="entry name" value="YVTN repeat-like/Quinoprotein amine dehydrogenase"/>
    <property type="match status" value="1"/>
</dbReference>
<accession>A0A135HSU4</accession>
<feature type="chain" id="PRO_5007465279" evidence="1">
    <location>
        <begin position="25"/>
        <end position="733"/>
    </location>
</feature>
<feature type="signal peptide" evidence="1">
    <location>
        <begin position="1"/>
        <end position="24"/>
    </location>
</feature>
<organism evidence="3 4">
    <name type="scientific">Paramesorhizobium deserti</name>
    <dbReference type="NCBI Taxonomy" id="1494590"/>
    <lineage>
        <taxon>Bacteria</taxon>
        <taxon>Pseudomonadati</taxon>
        <taxon>Pseudomonadota</taxon>
        <taxon>Alphaproteobacteria</taxon>
        <taxon>Hyphomicrobiales</taxon>
        <taxon>Phyllobacteriaceae</taxon>
        <taxon>Paramesorhizobium</taxon>
    </lineage>
</organism>
<dbReference type="PANTHER" id="PTHR46928">
    <property type="entry name" value="MESENCHYME-SPECIFIC CELL SURFACE GLYCOPROTEIN"/>
    <property type="match status" value="1"/>
</dbReference>
<evidence type="ECO:0000313" key="4">
    <source>
        <dbReference type="Proteomes" id="UP000070107"/>
    </source>
</evidence>
<keyword evidence="1" id="KW-0732">Signal</keyword>
<reference evidence="3 4" key="1">
    <citation type="submission" date="2015-11" db="EMBL/GenBank/DDBJ databases">
        <title>Draft genome sequence of Paramesorhizobium deserti A-3-E, a strain highly resistant to diverse beta-lactam antibiotics.</title>
        <authorList>
            <person name="Lv R."/>
            <person name="Yang X."/>
            <person name="Fang N."/>
            <person name="Guo J."/>
            <person name="Luo X."/>
            <person name="Peng F."/>
            <person name="Yang R."/>
            <person name="Cui Y."/>
            <person name="Fang C."/>
            <person name="Song Y."/>
        </authorList>
    </citation>
    <scope>NUCLEOTIDE SEQUENCE [LARGE SCALE GENOMIC DNA]</scope>
    <source>
        <strain evidence="3 4">A-3-E</strain>
    </source>
</reference>
<evidence type="ECO:0000259" key="2">
    <source>
        <dbReference type="Pfam" id="PF13449"/>
    </source>
</evidence>
<dbReference type="AlphaFoldDB" id="A0A135HSU4"/>
<dbReference type="InterPro" id="IPR011044">
    <property type="entry name" value="Quino_amine_DH_bsu"/>
</dbReference>
<dbReference type="InterPro" id="IPR015943">
    <property type="entry name" value="WD40/YVTN_repeat-like_dom_sf"/>
</dbReference>
<protein>
    <submittedName>
        <fullName evidence="3">Alkaline phosphatase</fullName>
    </submittedName>
</protein>
<dbReference type="Proteomes" id="UP000070107">
    <property type="component" value="Unassembled WGS sequence"/>
</dbReference>
<dbReference type="InterPro" id="IPR052956">
    <property type="entry name" value="Mesenchyme-surface_protein"/>
</dbReference>
<comment type="caution">
    <text evidence="3">The sequence shown here is derived from an EMBL/GenBank/DDBJ whole genome shotgun (WGS) entry which is preliminary data.</text>
</comment>
<dbReference type="STRING" id="1494590.ATN84_15350"/>
<dbReference type="EMBL" id="LNTU01000034">
    <property type="protein sequence ID" value="KXF76264.1"/>
    <property type="molecule type" value="Genomic_DNA"/>
</dbReference>
<dbReference type="SUPFAM" id="SSF50969">
    <property type="entry name" value="YVTN repeat-like/Quinoprotein amine dehydrogenase"/>
    <property type="match status" value="1"/>
</dbReference>
<sequence>MQRRSVYLAIFAALTASAAFPAAAEPVFNRIATLPVANNLPADADKATKTSSEIIAVSEDGNTLVYSDSPFGGVGFVDITDPAAPKPGGSIKLDGEPTSVIVVGGKVLAGVNTSESYIKPSGRLAVVDLATRKVEASCDLGGQPDSVAVSPDKAFLAVAIENERDEDLNDGEMPQLPGGDLKIFSLKDGQPDCASMKTVALTGLAEIAPEDPEPEFVSFNSKNEIAVTLQENNHVAIIDAASGKVVSHFSAGQVDLDGIDIKSDGALTFDKSLKDALREPDAVKWLDDDRLVTANEGDYKGGSRGFTIFGRDGKVLYESGASLERKIAQIGHYPDKRSGKKGVEPEGLEVATFDGTKYIFVATERSSIIGVYKDTGGEPELVQLLPSGIAPEGLVAIPQRNLLATANEADLAEDGGARSHVMIYRLEDGKPAYPTIISANKEDGSPIGWGALSGLVADPKEPGKLYAVSDSFYSTAPTIFSIDATKQPAEITKALTVTRNGHPAQKLDLEGITTDGKGGFWLANEGNVAKLIPHAILQVNEKGEIKQEISLPEEILGGQKRFGLEGITRVGEGDDETLWMAVQREWADDPKGTVKLLAYQPKAKEWTGVRYPLDKTEAGWVGLSEITAHDGQLYIVERDNQIGDKAAIKKLYRVSLDGLKPAKLDGDLPVVEKTLVHDFMPDLKASNGYVLDKLEGFAVDSDGKAYAVTDNDGVDDSSGETLFFTIGNVQALN</sequence>
<keyword evidence="4" id="KW-1185">Reference proteome</keyword>
<gene>
    <name evidence="3" type="ORF">ATN84_15350</name>
</gene>
<name>A0A135HSU4_9HYPH</name>
<dbReference type="PANTHER" id="PTHR46928:SF1">
    <property type="entry name" value="MESENCHYME-SPECIFIC CELL SURFACE GLYCOPROTEIN"/>
    <property type="match status" value="1"/>
</dbReference>
<proteinExistence type="predicted"/>
<dbReference type="OrthoDB" id="9803927at2"/>
<dbReference type="Pfam" id="PF13449">
    <property type="entry name" value="Phytase-like"/>
    <property type="match status" value="1"/>
</dbReference>
<evidence type="ECO:0000313" key="3">
    <source>
        <dbReference type="EMBL" id="KXF76264.1"/>
    </source>
</evidence>
<dbReference type="InterPro" id="IPR027372">
    <property type="entry name" value="Phytase-like_dom"/>
</dbReference>
<dbReference type="SUPFAM" id="SSF63829">
    <property type="entry name" value="Calcium-dependent phosphotriesterase"/>
    <property type="match status" value="1"/>
</dbReference>
<dbReference type="RefSeq" id="WP_068883139.1">
    <property type="nucleotide sequence ID" value="NZ_LNTU01000034.1"/>
</dbReference>
<evidence type="ECO:0000256" key="1">
    <source>
        <dbReference type="SAM" id="SignalP"/>
    </source>
</evidence>
<feature type="domain" description="Phytase-like" evidence="2">
    <location>
        <begin position="448"/>
        <end position="712"/>
    </location>
</feature>